<dbReference type="Proteomes" id="UP000237968">
    <property type="component" value="Unassembled WGS sequence"/>
</dbReference>
<comment type="caution">
    <text evidence="1">The sequence shown here is derived from an EMBL/GenBank/DDBJ whole genome shotgun (WGS) entry which is preliminary data.</text>
</comment>
<protein>
    <submittedName>
        <fullName evidence="1">Uncharacterized protein</fullName>
    </submittedName>
</protein>
<gene>
    <name evidence="1" type="ORF">ENSA5_64740</name>
</gene>
<dbReference type="AlphaFoldDB" id="A0A2S9XCD2"/>
<evidence type="ECO:0000313" key="2">
    <source>
        <dbReference type="Proteomes" id="UP000237968"/>
    </source>
</evidence>
<dbReference type="Gene3D" id="1.10.10.10">
    <property type="entry name" value="Winged helix-like DNA-binding domain superfamily/Winged helix DNA-binding domain"/>
    <property type="match status" value="1"/>
</dbReference>
<organism evidence="1 2">
    <name type="scientific">Enhygromyxa salina</name>
    <dbReference type="NCBI Taxonomy" id="215803"/>
    <lineage>
        <taxon>Bacteria</taxon>
        <taxon>Pseudomonadati</taxon>
        <taxon>Myxococcota</taxon>
        <taxon>Polyangia</taxon>
        <taxon>Nannocystales</taxon>
        <taxon>Nannocystaceae</taxon>
        <taxon>Enhygromyxa</taxon>
    </lineage>
</organism>
<dbReference type="EMBL" id="PVNK01000281">
    <property type="protein sequence ID" value="PRP90460.1"/>
    <property type="molecule type" value="Genomic_DNA"/>
</dbReference>
<proteinExistence type="predicted"/>
<sequence length="137" mass="15008">MTPPGIVDLAFQARRTALVSALCASRMLSLDQLICLVQSGKYAGDLQHIQIGELWGSPNVLAVQPGETDEAAILRLFRLARDQWLSSGFFVRHLGLNRWTAQKLCADLAERGLLLRRGLTSGTRYRLADSASIGSEV</sequence>
<dbReference type="InterPro" id="IPR036388">
    <property type="entry name" value="WH-like_DNA-bd_sf"/>
</dbReference>
<evidence type="ECO:0000313" key="1">
    <source>
        <dbReference type="EMBL" id="PRP90460.1"/>
    </source>
</evidence>
<name>A0A2S9XCD2_9BACT</name>
<reference evidence="1 2" key="1">
    <citation type="submission" date="2018-03" db="EMBL/GenBank/DDBJ databases">
        <title>Draft Genome Sequences of the Obligatory Marine Myxobacteria Enhygromyxa salina SWB005.</title>
        <authorList>
            <person name="Poehlein A."/>
            <person name="Moghaddam J.A."/>
            <person name="Harms H."/>
            <person name="Alanjari M."/>
            <person name="Koenig G.M."/>
            <person name="Daniel R."/>
            <person name="Schaeberle T.F."/>
        </authorList>
    </citation>
    <scope>NUCLEOTIDE SEQUENCE [LARGE SCALE GENOMIC DNA]</scope>
    <source>
        <strain evidence="1 2">SWB005</strain>
    </source>
</reference>
<accession>A0A2S9XCD2</accession>
<keyword evidence="2" id="KW-1185">Reference proteome</keyword>